<dbReference type="Gene3D" id="3.40.462.20">
    <property type="match status" value="1"/>
</dbReference>
<dbReference type="HOGENOM" id="CLU_018354_10_1_1"/>
<evidence type="ECO:0000256" key="6">
    <source>
        <dbReference type="SAM" id="SignalP"/>
    </source>
</evidence>
<keyword evidence="3" id="KW-0285">Flavoprotein</keyword>
<feature type="chain" id="PRO_5004562704" description="FAD-binding PCMH-type domain-containing protein" evidence="6">
    <location>
        <begin position="18"/>
        <end position="488"/>
    </location>
</feature>
<dbReference type="Gene3D" id="3.30.465.10">
    <property type="match status" value="1"/>
</dbReference>
<keyword evidence="6" id="KW-0732">Signal</keyword>
<dbReference type="OrthoDB" id="415825at2759"/>
<dbReference type="PROSITE" id="PS51387">
    <property type="entry name" value="FAD_PCMH"/>
    <property type="match status" value="1"/>
</dbReference>
<dbReference type="InterPro" id="IPR016169">
    <property type="entry name" value="FAD-bd_PCMH_sub2"/>
</dbReference>
<comment type="cofactor">
    <cofactor evidence="1">
        <name>FAD</name>
        <dbReference type="ChEBI" id="CHEBI:57692"/>
    </cofactor>
</comment>
<dbReference type="Proteomes" id="UP000015241">
    <property type="component" value="Unassembled WGS sequence"/>
</dbReference>
<dbReference type="InterPro" id="IPR036318">
    <property type="entry name" value="FAD-bd_PCMH-like_sf"/>
</dbReference>
<dbReference type="PANTHER" id="PTHR42973:SF39">
    <property type="entry name" value="FAD-BINDING PCMH-TYPE DOMAIN-CONTAINING PROTEIN"/>
    <property type="match status" value="1"/>
</dbReference>
<keyword evidence="9" id="KW-1185">Reference proteome</keyword>
<evidence type="ECO:0000256" key="2">
    <source>
        <dbReference type="ARBA" id="ARBA00005466"/>
    </source>
</evidence>
<dbReference type="STRING" id="743788.S8DZE9"/>
<accession>S8DZE9</accession>
<feature type="signal peptide" evidence="6">
    <location>
        <begin position="1"/>
        <end position="17"/>
    </location>
</feature>
<name>S8DZE9_FOMSC</name>
<dbReference type="InParanoid" id="S8DZE9"/>
<dbReference type="InterPro" id="IPR012951">
    <property type="entry name" value="BBE"/>
</dbReference>
<dbReference type="AlphaFoldDB" id="S8DZE9"/>
<evidence type="ECO:0000256" key="1">
    <source>
        <dbReference type="ARBA" id="ARBA00001974"/>
    </source>
</evidence>
<dbReference type="Pfam" id="PF01565">
    <property type="entry name" value="FAD_binding_4"/>
    <property type="match status" value="1"/>
</dbReference>
<dbReference type="GO" id="GO:0071949">
    <property type="term" value="F:FAD binding"/>
    <property type="evidence" value="ECO:0007669"/>
    <property type="project" value="InterPro"/>
</dbReference>
<organism evidence="8 9">
    <name type="scientific">Fomitopsis schrenkii</name>
    <name type="common">Brown rot fungus</name>
    <dbReference type="NCBI Taxonomy" id="2126942"/>
    <lineage>
        <taxon>Eukaryota</taxon>
        <taxon>Fungi</taxon>
        <taxon>Dikarya</taxon>
        <taxon>Basidiomycota</taxon>
        <taxon>Agaricomycotina</taxon>
        <taxon>Agaricomycetes</taxon>
        <taxon>Polyporales</taxon>
        <taxon>Fomitopsis</taxon>
    </lineage>
</organism>
<evidence type="ECO:0000259" key="7">
    <source>
        <dbReference type="PROSITE" id="PS51387"/>
    </source>
</evidence>
<dbReference type="eggNOG" id="ENOG502QVGN">
    <property type="taxonomic scope" value="Eukaryota"/>
</dbReference>
<dbReference type="PANTHER" id="PTHR42973">
    <property type="entry name" value="BINDING OXIDOREDUCTASE, PUTATIVE (AFU_ORTHOLOGUE AFUA_1G17690)-RELATED"/>
    <property type="match status" value="1"/>
</dbReference>
<dbReference type="InterPro" id="IPR006094">
    <property type="entry name" value="Oxid_FAD_bind_N"/>
</dbReference>
<sequence>MIAFSLITLSTLSCVFGGSPSESLQSILGNGNIEIIYPGAPGYHNASRAFNRRLRFEPAAVAYPDSTEEVAQLVKAGAYLGLPGKPHFTPTYRIIDLSSIRDVKVDSATGVALVSAGNRLGDVAIALFGQDGRALPHGLCPLVGIGGHASFGGYGFTSRQWGLTLDNVLGATVVLANGTVVNASSTEHPDLFWALRGSGPSFAIITHFLFQTYAAPAQPTYFSYFWNQPLDKTVESVSLFQNLSFSPAVPKEIGFYMVLKKGLNTGDININVFGSYYGSPDQYEAIMQPFLDAMPAQMVSAQVNVTSWLGNLELLGNGSIASTPASTAAEHNTFYTKSLTTPSDAPLSQGAIAAFVRWLSVEGWYTDTIWYVEVEFWGGNSSRIGQVLSNATAYFNRDEMWTMQFHASSPTYEPPFPKEGFAFIDGLVASVIANVPHSYKCGAYPNYVDPRLSPPEWHELYYGSNFDRLRKIKAGVDPHNVFRWPQSM</sequence>
<evidence type="ECO:0000313" key="9">
    <source>
        <dbReference type="Proteomes" id="UP000015241"/>
    </source>
</evidence>
<feature type="domain" description="FAD-binding PCMH-type" evidence="7">
    <location>
        <begin position="54"/>
        <end position="215"/>
    </location>
</feature>
<keyword evidence="5" id="KW-0560">Oxidoreductase</keyword>
<proteinExistence type="inferred from homology"/>
<gene>
    <name evidence="8" type="ORF">FOMPIDRAFT_1051998</name>
</gene>
<comment type="similarity">
    <text evidence="2">Belongs to the oxygen-dependent FAD-linked oxidoreductase family.</text>
</comment>
<protein>
    <recommendedName>
        <fullName evidence="7">FAD-binding PCMH-type domain-containing protein</fullName>
    </recommendedName>
</protein>
<evidence type="ECO:0000256" key="5">
    <source>
        <dbReference type="ARBA" id="ARBA00023002"/>
    </source>
</evidence>
<dbReference type="InterPro" id="IPR050416">
    <property type="entry name" value="FAD-linked_Oxidoreductase"/>
</dbReference>
<dbReference type="GO" id="GO:0016491">
    <property type="term" value="F:oxidoreductase activity"/>
    <property type="evidence" value="ECO:0007669"/>
    <property type="project" value="UniProtKB-KW"/>
</dbReference>
<evidence type="ECO:0000313" key="8">
    <source>
        <dbReference type="EMBL" id="EPS97932.1"/>
    </source>
</evidence>
<keyword evidence="4" id="KW-0274">FAD</keyword>
<dbReference type="InterPro" id="IPR016166">
    <property type="entry name" value="FAD-bd_PCMH"/>
</dbReference>
<dbReference type="Pfam" id="PF08031">
    <property type="entry name" value="BBE"/>
    <property type="match status" value="1"/>
</dbReference>
<evidence type="ECO:0000256" key="3">
    <source>
        <dbReference type="ARBA" id="ARBA00022630"/>
    </source>
</evidence>
<dbReference type="EMBL" id="KE504171">
    <property type="protein sequence ID" value="EPS97932.1"/>
    <property type="molecule type" value="Genomic_DNA"/>
</dbReference>
<dbReference type="SUPFAM" id="SSF56176">
    <property type="entry name" value="FAD-binding/transporter-associated domain-like"/>
    <property type="match status" value="1"/>
</dbReference>
<reference evidence="8 9" key="1">
    <citation type="journal article" date="2012" name="Science">
        <title>The Paleozoic origin of enzymatic lignin decomposition reconstructed from 31 fungal genomes.</title>
        <authorList>
            <person name="Floudas D."/>
            <person name="Binder M."/>
            <person name="Riley R."/>
            <person name="Barry K."/>
            <person name="Blanchette R.A."/>
            <person name="Henrissat B."/>
            <person name="Martinez A.T."/>
            <person name="Otillar R."/>
            <person name="Spatafora J.W."/>
            <person name="Yadav J.S."/>
            <person name="Aerts A."/>
            <person name="Benoit I."/>
            <person name="Boyd A."/>
            <person name="Carlson A."/>
            <person name="Copeland A."/>
            <person name="Coutinho P.M."/>
            <person name="de Vries R.P."/>
            <person name="Ferreira P."/>
            <person name="Findley K."/>
            <person name="Foster B."/>
            <person name="Gaskell J."/>
            <person name="Glotzer D."/>
            <person name="Gorecki P."/>
            <person name="Heitman J."/>
            <person name="Hesse C."/>
            <person name="Hori C."/>
            <person name="Igarashi K."/>
            <person name="Jurgens J.A."/>
            <person name="Kallen N."/>
            <person name="Kersten P."/>
            <person name="Kohler A."/>
            <person name="Kuees U."/>
            <person name="Kumar T.K.A."/>
            <person name="Kuo A."/>
            <person name="LaButti K."/>
            <person name="Larrondo L.F."/>
            <person name="Lindquist E."/>
            <person name="Ling A."/>
            <person name="Lombard V."/>
            <person name="Lucas S."/>
            <person name="Lundell T."/>
            <person name="Martin R."/>
            <person name="McLaughlin D.J."/>
            <person name="Morgenstern I."/>
            <person name="Morin E."/>
            <person name="Murat C."/>
            <person name="Nagy L.G."/>
            <person name="Nolan M."/>
            <person name="Ohm R.A."/>
            <person name="Patyshakuliyeva A."/>
            <person name="Rokas A."/>
            <person name="Ruiz-Duenas F.J."/>
            <person name="Sabat G."/>
            <person name="Salamov A."/>
            <person name="Samejima M."/>
            <person name="Schmutz J."/>
            <person name="Slot J.C."/>
            <person name="St John F."/>
            <person name="Stenlid J."/>
            <person name="Sun H."/>
            <person name="Sun S."/>
            <person name="Syed K."/>
            <person name="Tsang A."/>
            <person name="Wiebenga A."/>
            <person name="Young D."/>
            <person name="Pisabarro A."/>
            <person name="Eastwood D.C."/>
            <person name="Martin F."/>
            <person name="Cullen D."/>
            <person name="Grigoriev I.V."/>
            <person name="Hibbett D.S."/>
        </authorList>
    </citation>
    <scope>NUCLEOTIDE SEQUENCE</scope>
    <source>
        <strain evidence="9">FP-58527</strain>
    </source>
</reference>
<evidence type="ECO:0000256" key="4">
    <source>
        <dbReference type="ARBA" id="ARBA00022827"/>
    </source>
</evidence>